<reference evidence="3 4" key="1">
    <citation type="submission" date="2019-03" db="EMBL/GenBank/DDBJ databases">
        <authorList>
            <person name="Gaulin E."/>
            <person name="Dumas B."/>
        </authorList>
    </citation>
    <scope>NUCLEOTIDE SEQUENCE [LARGE SCALE GENOMIC DNA]</scope>
    <source>
        <strain evidence="3">CBS 568.67</strain>
    </source>
</reference>
<feature type="transmembrane region" description="Helical" evidence="1">
    <location>
        <begin position="437"/>
        <end position="458"/>
    </location>
</feature>
<dbReference type="Proteomes" id="UP000332933">
    <property type="component" value="Unassembled WGS sequence"/>
</dbReference>
<name>A0A485KXH8_9STRA</name>
<evidence type="ECO:0000313" key="3">
    <source>
        <dbReference type="EMBL" id="VFT89852.1"/>
    </source>
</evidence>
<evidence type="ECO:0000313" key="4">
    <source>
        <dbReference type="Proteomes" id="UP000332933"/>
    </source>
</evidence>
<dbReference type="AlphaFoldDB" id="A0A485KXH8"/>
<evidence type="ECO:0000313" key="2">
    <source>
        <dbReference type="EMBL" id="KAF0696228.1"/>
    </source>
</evidence>
<gene>
    <name evidence="3" type="primary">Aste57867_13006</name>
    <name evidence="2" type="ORF">As57867_012958</name>
    <name evidence="3" type="ORF">ASTE57867_13006</name>
</gene>
<keyword evidence="1" id="KW-0812">Transmembrane</keyword>
<keyword evidence="1" id="KW-1133">Transmembrane helix</keyword>
<evidence type="ECO:0000256" key="1">
    <source>
        <dbReference type="SAM" id="Phobius"/>
    </source>
</evidence>
<keyword evidence="4" id="KW-1185">Reference proteome</keyword>
<proteinExistence type="predicted"/>
<organism evidence="3 4">
    <name type="scientific">Aphanomyces stellatus</name>
    <dbReference type="NCBI Taxonomy" id="120398"/>
    <lineage>
        <taxon>Eukaryota</taxon>
        <taxon>Sar</taxon>
        <taxon>Stramenopiles</taxon>
        <taxon>Oomycota</taxon>
        <taxon>Saprolegniomycetes</taxon>
        <taxon>Saprolegniales</taxon>
        <taxon>Verrucalvaceae</taxon>
        <taxon>Aphanomyces</taxon>
    </lineage>
</organism>
<protein>
    <submittedName>
        <fullName evidence="3">Aste57867_13006 protein</fullName>
    </submittedName>
</protein>
<keyword evidence="1" id="KW-0472">Membrane</keyword>
<reference evidence="2" key="2">
    <citation type="submission" date="2019-06" db="EMBL/GenBank/DDBJ databases">
        <title>Genomics analysis of Aphanomyces spp. identifies a new class of oomycete effector associated with host adaptation.</title>
        <authorList>
            <person name="Gaulin E."/>
        </authorList>
    </citation>
    <scope>NUCLEOTIDE SEQUENCE</scope>
    <source>
        <strain evidence="2">CBS 578.67</strain>
    </source>
</reference>
<sequence>MPTYQKPTTSKQLHFDAKCDKNAVSKDEFAHFCILNSTTDTTVKALVGDLAIDKIVFWRVRQSLTGEWQEFSAKKTSSFKFHARQTTFWFEAYTACGQVATKSWDIYVHRTEILNSGDWFKSLWKIAATKCNVEGTDFGAATFLFDPTAAELKTLLNPPNAIDLMVAALLGSSDGNNDVAAATESASADDLDCDPSSIIRFAKCGPRERGCRISKAQVTCETRSFNIVFQDPPAKKSILRDFHGFDCTWQYDGASVTTWLTTDKADTQVALTKDIEIKLLNKDVTKATASCKLKFVNQNTKTEYSQTKEYPVFLQTCDTPRWNVGTPFDHGKYIADICTNTWDVAAASRKPAPFQACAGPTLFPDKADSITTYLEPSSPLECCNKDSAYQCRHLTKDDKTSTGFCSENMLLKPVIDNNVLLNAVAAFAVSANASASITHLGGVSVAVFAAVAIVVAIVRRREEKARAAGESDDMYIALIN</sequence>
<dbReference type="EMBL" id="VJMH01005416">
    <property type="protein sequence ID" value="KAF0696228.1"/>
    <property type="molecule type" value="Genomic_DNA"/>
</dbReference>
<accession>A0A485KXH8</accession>
<dbReference type="EMBL" id="CAADRA010005437">
    <property type="protein sequence ID" value="VFT89852.1"/>
    <property type="molecule type" value="Genomic_DNA"/>
</dbReference>